<dbReference type="Proteomes" id="UP001597012">
    <property type="component" value="Unassembled WGS sequence"/>
</dbReference>
<dbReference type="EMBL" id="JBHTHY010000004">
    <property type="protein sequence ID" value="MFD0797144.1"/>
    <property type="molecule type" value="Genomic_DNA"/>
</dbReference>
<evidence type="ECO:0008006" key="3">
    <source>
        <dbReference type="Google" id="ProtNLM"/>
    </source>
</evidence>
<evidence type="ECO:0000313" key="2">
    <source>
        <dbReference type="Proteomes" id="UP001597012"/>
    </source>
</evidence>
<gene>
    <name evidence="1" type="ORF">ACFQZJ_06710</name>
</gene>
<organism evidence="1 2">
    <name type="scientific">Maribacter chungangensis</name>
    <dbReference type="NCBI Taxonomy" id="1069117"/>
    <lineage>
        <taxon>Bacteria</taxon>
        <taxon>Pseudomonadati</taxon>
        <taxon>Bacteroidota</taxon>
        <taxon>Flavobacteriia</taxon>
        <taxon>Flavobacteriales</taxon>
        <taxon>Flavobacteriaceae</taxon>
        <taxon>Maribacter</taxon>
    </lineage>
</organism>
<dbReference type="InterPro" id="IPR013320">
    <property type="entry name" value="ConA-like_dom_sf"/>
</dbReference>
<dbReference type="SUPFAM" id="SSF49899">
    <property type="entry name" value="Concanavalin A-like lectins/glucanases"/>
    <property type="match status" value="1"/>
</dbReference>
<protein>
    <recommendedName>
        <fullName evidence="3">LamG domain-containing protein</fullName>
    </recommendedName>
</protein>
<proteinExistence type="predicted"/>
<keyword evidence="2" id="KW-1185">Reference proteome</keyword>
<evidence type="ECO:0000313" key="1">
    <source>
        <dbReference type="EMBL" id="MFD0797144.1"/>
    </source>
</evidence>
<reference evidence="2" key="1">
    <citation type="journal article" date="2019" name="Int. J. Syst. Evol. Microbiol.">
        <title>The Global Catalogue of Microorganisms (GCM) 10K type strain sequencing project: providing services to taxonomists for standard genome sequencing and annotation.</title>
        <authorList>
            <consortium name="The Broad Institute Genomics Platform"/>
            <consortium name="The Broad Institute Genome Sequencing Center for Infectious Disease"/>
            <person name="Wu L."/>
            <person name="Ma J."/>
        </authorList>
    </citation>
    <scope>NUCLEOTIDE SEQUENCE [LARGE SCALE GENOMIC DNA]</scope>
    <source>
        <strain evidence="2">CCUG 61948</strain>
    </source>
</reference>
<sequence>MSAFKAKYYINKNIVRQSDHTVKLQNDCILTDAVKTKEPNLLFSSGFEGIQLGEQIEDYQYLTGTDNETGFSWPLYILGSDFSGIHRINDDNGEAISNEIVTVTGPKGKQTSALFQSVRYDVQVTQTPFQINHIKENPDELYMSYWMKTDSTAVKGIDTWRAIWEYKTKNYASYKDGFRMIAFMATDYEGKPFWSFQGDTSPQHPIWQTENYTVPLILNEWFKVEYYIKWSNGTDGYASMKVNGKLIGEHKGATTVNADPMDFIMLTQVYGNSHPMHQWVDDIEIWDGLPSNGM</sequence>
<dbReference type="RefSeq" id="WP_379933275.1">
    <property type="nucleotide sequence ID" value="NZ_JBHTHY010000004.1"/>
</dbReference>
<name>A0ABW3B3H2_9FLAO</name>
<accession>A0ABW3B3H2</accession>
<dbReference type="Gene3D" id="2.60.120.200">
    <property type="match status" value="1"/>
</dbReference>
<comment type="caution">
    <text evidence="1">The sequence shown here is derived from an EMBL/GenBank/DDBJ whole genome shotgun (WGS) entry which is preliminary data.</text>
</comment>